<dbReference type="PANTHER" id="PTHR46321">
    <property type="entry name" value="KIF1-BINDING PROTEIN"/>
    <property type="match status" value="1"/>
</dbReference>
<evidence type="ECO:0000256" key="5">
    <source>
        <dbReference type="ARBA" id="ARBA00023212"/>
    </source>
</evidence>
<keyword evidence="5" id="KW-0206">Cytoskeleton</keyword>
<dbReference type="Pfam" id="PF12309">
    <property type="entry name" value="KBP_C"/>
    <property type="match status" value="1"/>
</dbReference>
<dbReference type="InterPro" id="IPR011990">
    <property type="entry name" value="TPR-like_helical_dom_sf"/>
</dbReference>
<evidence type="ECO:0000313" key="6">
    <source>
        <dbReference type="EMBL" id="KAJ8983142.1"/>
    </source>
</evidence>
<evidence type="ECO:0000256" key="2">
    <source>
        <dbReference type="ARBA" id="ARBA00010305"/>
    </source>
</evidence>
<keyword evidence="4" id="KW-0963">Cytoplasm</keyword>
<comment type="caution">
    <text evidence="6">The sequence shown here is derived from an EMBL/GenBank/DDBJ whole genome shotgun (WGS) entry which is preliminary data.</text>
</comment>
<dbReference type="PANTHER" id="PTHR46321:SF1">
    <property type="entry name" value="KIF-BINDING PROTEIN"/>
    <property type="match status" value="1"/>
</dbReference>
<dbReference type="InterPro" id="IPR022083">
    <property type="entry name" value="KBP"/>
</dbReference>
<gene>
    <name evidence="6" type="ORF">NQ317_014717</name>
</gene>
<dbReference type="Proteomes" id="UP001162164">
    <property type="component" value="Unassembled WGS sequence"/>
</dbReference>
<accession>A0ABQ9JZ41</accession>
<dbReference type="Gene3D" id="1.25.40.10">
    <property type="entry name" value="Tetratricopeptide repeat domain"/>
    <property type="match status" value="1"/>
</dbReference>
<comment type="subcellular location">
    <subcellularLocation>
        <location evidence="1">Cytoplasm</location>
        <location evidence="1">Cytoskeleton</location>
    </subcellularLocation>
</comment>
<protein>
    <recommendedName>
        <fullName evidence="3">KIF-binding protein</fullName>
    </recommendedName>
</protein>
<reference evidence="6" key="1">
    <citation type="journal article" date="2023" name="Insect Mol. Biol.">
        <title>Genome sequencing provides insights into the evolution of gene families encoding plant cell wall-degrading enzymes in longhorned beetles.</title>
        <authorList>
            <person name="Shin N.R."/>
            <person name="Okamura Y."/>
            <person name="Kirsch R."/>
            <person name="Pauchet Y."/>
        </authorList>
    </citation>
    <scope>NUCLEOTIDE SEQUENCE</scope>
    <source>
        <strain evidence="6">MMC_N1</strain>
    </source>
</reference>
<proteinExistence type="inferred from homology"/>
<evidence type="ECO:0000256" key="4">
    <source>
        <dbReference type="ARBA" id="ARBA00022490"/>
    </source>
</evidence>
<sequence>MDRLPDGFLQNLRKQFQELKDNSSMIAKDATDQSIKDSGDGNKKREYIVENEFSLIVSKIDEILSTLEKDSAGYLRILSMKASLLYEKAKICLTNSWFEKSKESLENSLNLIMDYSTEPQIAFLYLRIINYLSYVLSRSGELERARTLLEKVIDDGINCQPNIYSTEDLFLEAQSEEATDRSKIDKIMVNNMHMLGWIYGKLGLNELYAAIQFRSLQKELDYNNGDPVQWAIRCYRLGSLFLADGKWKDARYLLVAAQVILDPLEAGVTPNPLVYRAQAELARIWVNYGLYLFSVSRKSILDNKFEDASENAHEKSCEVKAEPTTSTPPDQFKFTGFEVTVPNVPVSEIHENEEARSLFAHTLKWLKRARLYYTLRDYPIQYVNIILELSELYRLLAFYESDIDCQYNLQKKRFETLEALSGILKDVRPNCYVSVSVELIREIIEVQIELMNLNLKKIYNPTEEVNNINEEDLKRRIDAVIDISSKMNNIDYEGVQDCSAAADIDLIAEDGNKTGEAINLIENSMDGKDETSIDKLCP</sequence>
<keyword evidence="7" id="KW-1185">Reference proteome</keyword>
<comment type="similarity">
    <text evidence="2">Belongs to the KIF-binding protein family.</text>
</comment>
<organism evidence="6 7">
    <name type="scientific">Molorchus minor</name>
    <dbReference type="NCBI Taxonomy" id="1323400"/>
    <lineage>
        <taxon>Eukaryota</taxon>
        <taxon>Metazoa</taxon>
        <taxon>Ecdysozoa</taxon>
        <taxon>Arthropoda</taxon>
        <taxon>Hexapoda</taxon>
        <taxon>Insecta</taxon>
        <taxon>Pterygota</taxon>
        <taxon>Neoptera</taxon>
        <taxon>Endopterygota</taxon>
        <taxon>Coleoptera</taxon>
        <taxon>Polyphaga</taxon>
        <taxon>Cucujiformia</taxon>
        <taxon>Chrysomeloidea</taxon>
        <taxon>Cerambycidae</taxon>
        <taxon>Lamiinae</taxon>
        <taxon>Monochamini</taxon>
        <taxon>Molorchus</taxon>
    </lineage>
</organism>
<evidence type="ECO:0000256" key="1">
    <source>
        <dbReference type="ARBA" id="ARBA00004245"/>
    </source>
</evidence>
<evidence type="ECO:0000313" key="7">
    <source>
        <dbReference type="Proteomes" id="UP001162164"/>
    </source>
</evidence>
<name>A0ABQ9JZ41_9CUCU</name>
<evidence type="ECO:0000256" key="3">
    <source>
        <dbReference type="ARBA" id="ARBA00016840"/>
    </source>
</evidence>
<dbReference type="EMBL" id="JAPWTJ010000093">
    <property type="protein sequence ID" value="KAJ8983142.1"/>
    <property type="molecule type" value="Genomic_DNA"/>
</dbReference>